<evidence type="ECO:0000256" key="4">
    <source>
        <dbReference type="ARBA" id="ARBA00022543"/>
    </source>
</evidence>
<dbReference type="EC" id="2.7.13.3" evidence="2"/>
<dbReference type="GO" id="GO:0009881">
    <property type="term" value="F:photoreceptor activity"/>
    <property type="evidence" value="ECO:0007669"/>
    <property type="project" value="UniProtKB-KW"/>
</dbReference>
<proteinExistence type="predicted"/>
<dbReference type="InterPro" id="IPR029016">
    <property type="entry name" value="GAF-like_dom_sf"/>
</dbReference>
<feature type="domain" description="PAC" evidence="15">
    <location>
        <begin position="276"/>
        <end position="328"/>
    </location>
</feature>
<evidence type="ECO:0000256" key="11">
    <source>
        <dbReference type="ARBA" id="ARBA00022777"/>
    </source>
</evidence>
<dbReference type="Gene3D" id="3.30.450.20">
    <property type="entry name" value="PAS domain"/>
    <property type="match status" value="1"/>
</dbReference>
<dbReference type="InterPro" id="IPR000014">
    <property type="entry name" value="PAS"/>
</dbReference>
<dbReference type="Proteomes" id="UP000311605">
    <property type="component" value="Unassembled WGS sequence"/>
</dbReference>
<evidence type="ECO:0000256" key="12">
    <source>
        <dbReference type="ARBA" id="ARBA00022840"/>
    </source>
</evidence>
<evidence type="ECO:0000313" key="16">
    <source>
        <dbReference type="EMBL" id="TNM62894.1"/>
    </source>
</evidence>
<sequence length="682" mass="75075">MPGLLSLQRDVLRQPETNVTNPPDLDQIRRLELLEAYDILNTPPEPEFDDIVLVASEVCGTPVSLVSLVEANRQWFKASVGFEPCETPIEQSVCAHSLASPDLLIIPDLTLDPRTAQNTLVTEPPHIRFYAGAPLIGPDGVAIGTLCVIDTKPRPQGLTPSQQKVLAALSRQVIALLEHRRTSHRKDELFRRQKGMAANFRATVNKTIAAQEAGRIGTFEIDIVTDVIAASAEFCRIFDVPAVPTYPAKTFQDMVVPSDRGLHSTDRNRSDGSASMNVEYRIRTASHGVRWISRHAVLEQDETGRPVKMIGTVQDITDAKRTVLRTQALLDLGDRLRDLDDITDMALVASDLMGKAFDATRAGFGLVDKAAETLTIQSEWHSVEADALALKHHFRSYGSYIEDLKRGEPVVLSDVKADPRTSGTANALLALGIRSFVNLPVLDHGRFNLLVYVHHDHVYDWTDEEVAFIRSFGDRVQMAMAKLQAETEQATLNREIGHRLKNTFAMIQAIATQTLRPVTERGHVQNFEKRLFALSKAHDILIHDQGNASIRNIVESLDETLAMPGRIDLDGPDVVLGPRGALSMGLVMHELGTNAMKYGALSQPDGIITIRWVIDESGPEPQLTFFWQESGGPLPKPPERKGFGSKLIQMGLIGTGGVVTSYEAPGFSVEMSASLQQLQQAN</sequence>
<evidence type="ECO:0000259" key="15">
    <source>
        <dbReference type="PROSITE" id="PS50113"/>
    </source>
</evidence>
<dbReference type="SUPFAM" id="SSF55785">
    <property type="entry name" value="PYP-like sensor domain (PAS domain)"/>
    <property type="match status" value="1"/>
</dbReference>
<protein>
    <recommendedName>
        <fullName evidence="3">Blue-light-activated histidine kinase</fullName>
        <ecNumber evidence="2">2.7.13.3</ecNumber>
    </recommendedName>
</protein>
<dbReference type="InterPro" id="IPR013655">
    <property type="entry name" value="PAS_fold_3"/>
</dbReference>
<dbReference type="Gene3D" id="3.30.450.40">
    <property type="match status" value="2"/>
</dbReference>
<evidence type="ECO:0000256" key="7">
    <source>
        <dbReference type="ARBA" id="ARBA00022630"/>
    </source>
</evidence>
<dbReference type="Pfam" id="PF08447">
    <property type="entry name" value="PAS_3"/>
    <property type="match status" value="1"/>
</dbReference>
<keyword evidence="8" id="KW-0288">FMN</keyword>
<keyword evidence="13" id="KW-0157">Chromophore</keyword>
<dbReference type="PROSITE" id="PS50113">
    <property type="entry name" value="PAC"/>
    <property type="match status" value="1"/>
</dbReference>
<evidence type="ECO:0000256" key="2">
    <source>
        <dbReference type="ARBA" id="ARBA00012438"/>
    </source>
</evidence>
<dbReference type="SMART" id="SM00086">
    <property type="entry name" value="PAC"/>
    <property type="match status" value="1"/>
</dbReference>
<comment type="caution">
    <text evidence="16">The sequence shown here is derived from an EMBL/GenBank/DDBJ whole genome shotgun (WGS) entry which is preliminary data.</text>
</comment>
<keyword evidence="5" id="KW-0597">Phosphoprotein</keyword>
<organism evidence="16 17">
    <name type="scientific">Aliirhizobium smilacinae</name>
    <dbReference type="NCBI Taxonomy" id="1395944"/>
    <lineage>
        <taxon>Bacteria</taxon>
        <taxon>Pseudomonadati</taxon>
        <taxon>Pseudomonadota</taxon>
        <taxon>Alphaproteobacteria</taxon>
        <taxon>Hyphomicrobiales</taxon>
        <taxon>Rhizobiaceae</taxon>
        <taxon>Aliirhizobium</taxon>
    </lineage>
</organism>
<dbReference type="InterPro" id="IPR001610">
    <property type="entry name" value="PAC"/>
</dbReference>
<dbReference type="InterPro" id="IPR003018">
    <property type="entry name" value="GAF"/>
</dbReference>
<dbReference type="Pfam" id="PF01590">
    <property type="entry name" value="GAF"/>
    <property type="match status" value="2"/>
</dbReference>
<keyword evidence="11" id="KW-0418">Kinase</keyword>
<dbReference type="SUPFAM" id="SSF55781">
    <property type="entry name" value="GAF domain-like"/>
    <property type="match status" value="2"/>
</dbReference>
<dbReference type="Pfam" id="PF07536">
    <property type="entry name" value="HWE_HK"/>
    <property type="match status" value="1"/>
</dbReference>
<dbReference type="PANTHER" id="PTHR43102">
    <property type="entry name" value="SLR1143 PROTEIN"/>
    <property type="match status" value="1"/>
</dbReference>
<dbReference type="InterPro" id="IPR011102">
    <property type="entry name" value="Sig_transdc_His_kinase_HWE"/>
</dbReference>
<comment type="catalytic activity">
    <reaction evidence="1">
        <text>ATP + protein L-histidine = ADP + protein N-phospho-L-histidine.</text>
        <dbReference type="EC" id="2.7.13.3"/>
    </reaction>
</comment>
<evidence type="ECO:0000256" key="9">
    <source>
        <dbReference type="ARBA" id="ARBA00022679"/>
    </source>
</evidence>
<keyword evidence="17" id="KW-1185">Reference proteome</keyword>
<keyword evidence="10" id="KW-0547">Nucleotide-binding</keyword>
<keyword evidence="9" id="KW-0808">Transferase</keyword>
<evidence type="ECO:0000256" key="10">
    <source>
        <dbReference type="ARBA" id="ARBA00022741"/>
    </source>
</evidence>
<keyword evidence="4" id="KW-0600">Photoreceptor protein</keyword>
<dbReference type="GO" id="GO:0004673">
    <property type="term" value="F:protein histidine kinase activity"/>
    <property type="evidence" value="ECO:0007669"/>
    <property type="project" value="UniProtKB-EC"/>
</dbReference>
<dbReference type="GO" id="GO:0005524">
    <property type="term" value="F:ATP binding"/>
    <property type="evidence" value="ECO:0007669"/>
    <property type="project" value="UniProtKB-KW"/>
</dbReference>
<dbReference type="SMART" id="SM00911">
    <property type="entry name" value="HWE_HK"/>
    <property type="match status" value="1"/>
</dbReference>
<evidence type="ECO:0000256" key="13">
    <source>
        <dbReference type="ARBA" id="ARBA00022991"/>
    </source>
</evidence>
<dbReference type="InterPro" id="IPR000700">
    <property type="entry name" value="PAS-assoc_C"/>
</dbReference>
<dbReference type="PANTHER" id="PTHR43102:SF2">
    <property type="entry name" value="GAF DOMAIN-CONTAINING PROTEIN"/>
    <property type="match status" value="1"/>
</dbReference>
<accession>A0A5C4XK55</accession>
<evidence type="ECO:0000256" key="8">
    <source>
        <dbReference type="ARBA" id="ARBA00022643"/>
    </source>
</evidence>
<evidence type="ECO:0000256" key="3">
    <source>
        <dbReference type="ARBA" id="ARBA00021740"/>
    </source>
</evidence>
<dbReference type="Gene3D" id="2.10.70.100">
    <property type="match status" value="1"/>
</dbReference>
<keyword evidence="14" id="KW-0675">Receptor</keyword>
<dbReference type="EMBL" id="VDMN01000003">
    <property type="protein sequence ID" value="TNM62894.1"/>
    <property type="molecule type" value="Genomic_DNA"/>
</dbReference>
<name>A0A5C4XK55_9HYPH</name>
<evidence type="ECO:0000256" key="14">
    <source>
        <dbReference type="ARBA" id="ARBA00023170"/>
    </source>
</evidence>
<dbReference type="SMART" id="SM00065">
    <property type="entry name" value="GAF"/>
    <property type="match status" value="2"/>
</dbReference>
<keyword evidence="12" id="KW-0067">ATP-binding</keyword>
<keyword evidence="7" id="KW-0285">Flavoprotein</keyword>
<evidence type="ECO:0000256" key="6">
    <source>
        <dbReference type="ARBA" id="ARBA00022606"/>
    </source>
</evidence>
<dbReference type="InterPro" id="IPR035965">
    <property type="entry name" value="PAS-like_dom_sf"/>
</dbReference>
<evidence type="ECO:0000256" key="1">
    <source>
        <dbReference type="ARBA" id="ARBA00000085"/>
    </source>
</evidence>
<keyword evidence="6" id="KW-0716">Sensory transduction</keyword>
<dbReference type="OrthoDB" id="341208at2"/>
<dbReference type="CDD" id="cd00130">
    <property type="entry name" value="PAS"/>
    <property type="match status" value="1"/>
</dbReference>
<evidence type="ECO:0000256" key="5">
    <source>
        <dbReference type="ARBA" id="ARBA00022553"/>
    </source>
</evidence>
<evidence type="ECO:0000313" key="17">
    <source>
        <dbReference type="Proteomes" id="UP000311605"/>
    </source>
</evidence>
<reference evidence="16 17" key="1">
    <citation type="submission" date="2019-06" db="EMBL/GenBank/DDBJ databases">
        <title>The draft genome of Rhizobium smilacinae PTYR-5.</title>
        <authorList>
            <person name="Liu L."/>
            <person name="Li L."/>
            <person name="Zhang X."/>
        </authorList>
    </citation>
    <scope>NUCLEOTIDE SEQUENCE [LARGE SCALE GENOMIC DNA]</scope>
    <source>
        <strain evidence="16 17">PTYR-5</strain>
    </source>
</reference>
<dbReference type="AlphaFoldDB" id="A0A5C4XK55"/>
<gene>
    <name evidence="16" type="ORF">FHP24_16895</name>
</gene>